<dbReference type="AlphaFoldDB" id="A0AAV7SJF4"/>
<proteinExistence type="predicted"/>
<reference evidence="2" key="1">
    <citation type="journal article" date="2022" name="bioRxiv">
        <title>Sequencing and chromosome-scale assembly of the giantPleurodeles waltlgenome.</title>
        <authorList>
            <person name="Brown T."/>
            <person name="Elewa A."/>
            <person name="Iarovenko S."/>
            <person name="Subramanian E."/>
            <person name="Araus A.J."/>
            <person name="Petzold A."/>
            <person name="Susuki M."/>
            <person name="Suzuki K.-i.T."/>
            <person name="Hayashi T."/>
            <person name="Toyoda A."/>
            <person name="Oliveira C."/>
            <person name="Osipova E."/>
            <person name="Leigh N.D."/>
            <person name="Simon A."/>
            <person name="Yun M.H."/>
        </authorList>
    </citation>
    <scope>NUCLEOTIDE SEQUENCE</scope>
    <source>
        <strain evidence="2">20211129_DDA</strain>
        <tissue evidence="2">Liver</tissue>
    </source>
</reference>
<dbReference type="Proteomes" id="UP001066276">
    <property type="component" value="Chromosome 4_2"/>
</dbReference>
<gene>
    <name evidence="2" type="ORF">NDU88_004663</name>
</gene>
<organism evidence="2 3">
    <name type="scientific">Pleurodeles waltl</name>
    <name type="common">Iberian ribbed newt</name>
    <dbReference type="NCBI Taxonomy" id="8319"/>
    <lineage>
        <taxon>Eukaryota</taxon>
        <taxon>Metazoa</taxon>
        <taxon>Chordata</taxon>
        <taxon>Craniata</taxon>
        <taxon>Vertebrata</taxon>
        <taxon>Euteleostomi</taxon>
        <taxon>Amphibia</taxon>
        <taxon>Batrachia</taxon>
        <taxon>Caudata</taxon>
        <taxon>Salamandroidea</taxon>
        <taxon>Salamandridae</taxon>
        <taxon>Pleurodelinae</taxon>
        <taxon>Pleurodeles</taxon>
    </lineage>
</organism>
<evidence type="ECO:0000256" key="1">
    <source>
        <dbReference type="SAM" id="MobiDB-lite"/>
    </source>
</evidence>
<dbReference type="EMBL" id="JANPWB010000008">
    <property type="protein sequence ID" value="KAJ1164218.1"/>
    <property type="molecule type" value="Genomic_DNA"/>
</dbReference>
<protein>
    <submittedName>
        <fullName evidence="2">Uncharacterized protein</fullName>
    </submittedName>
</protein>
<feature type="compositionally biased region" description="Polar residues" evidence="1">
    <location>
        <begin position="106"/>
        <end position="115"/>
    </location>
</feature>
<evidence type="ECO:0000313" key="3">
    <source>
        <dbReference type="Proteomes" id="UP001066276"/>
    </source>
</evidence>
<evidence type="ECO:0000313" key="2">
    <source>
        <dbReference type="EMBL" id="KAJ1164218.1"/>
    </source>
</evidence>
<sequence>MRRTAPSKGAAPPGRLRCSSAILALRGLRSRPAAGTLQLRHGQVGRGTHVAPCLAGEAPTATQGGRGTLRRRSAGLRWGPGAQAGDAREPRGPRARRLNPAAVGSGRTTVSASSTNSPGNGLQACCFFFGYGRSVEKPSRAAAIISGRGREQDIWRLAGRSRPHRGLRHLKWRLPILRVSNYAFFRADSRAVSSACIKSQKSQVWDKGSGRSAGARLVPAGGKRSSLTGALRRSVQWSRAVCGRTRPALCTPGSPPGLADSSGAHSGVAASSPYLSGGDGVRVTAPVR</sequence>
<name>A0AAV7SJF4_PLEWA</name>
<feature type="region of interest" description="Disordered" evidence="1">
    <location>
        <begin position="56"/>
        <end position="115"/>
    </location>
</feature>
<feature type="region of interest" description="Disordered" evidence="1">
    <location>
        <begin position="248"/>
        <end position="288"/>
    </location>
</feature>
<keyword evidence="3" id="KW-1185">Reference proteome</keyword>
<comment type="caution">
    <text evidence="2">The sequence shown here is derived from an EMBL/GenBank/DDBJ whole genome shotgun (WGS) entry which is preliminary data.</text>
</comment>
<accession>A0AAV7SJF4</accession>
<feature type="compositionally biased region" description="Low complexity" evidence="1">
    <location>
        <begin position="259"/>
        <end position="272"/>
    </location>
</feature>